<protein>
    <submittedName>
        <fullName evidence="4">C2H2-type domain-containing protein</fullName>
    </submittedName>
</protein>
<feature type="domain" description="C2H2-type" evidence="2">
    <location>
        <begin position="394"/>
        <end position="417"/>
    </location>
</feature>
<feature type="region of interest" description="Disordered" evidence="1">
    <location>
        <begin position="177"/>
        <end position="211"/>
    </location>
</feature>
<organism evidence="3 4">
    <name type="scientific">Haemonchus contortus</name>
    <name type="common">Barber pole worm</name>
    <dbReference type="NCBI Taxonomy" id="6289"/>
    <lineage>
        <taxon>Eukaryota</taxon>
        <taxon>Metazoa</taxon>
        <taxon>Ecdysozoa</taxon>
        <taxon>Nematoda</taxon>
        <taxon>Chromadorea</taxon>
        <taxon>Rhabditida</taxon>
        <taxon>Rhabditina</taxon>
        <taxon>Rhabditomorpha</taxon>
        <taxon>Strongyloidea</taxon>
        <taxon>Trichostrongylidae</taxon>
        <taxon>Haemonchus</taxon>
    </lineage>
</organism>
<dbReference type="SMART" id="SM00355">
    <property type="entry name" value="ZnF_C2H2"/>
    <property type="match status" value="4"/>
</dbReference>
<evidence type="ECO:0000313" key="3">
    <source>
        <dbReference type="Proteomes" id="UP000025227"/>
    </source>
</evidence>
<name>A0A7I4Y0R6_HAECO</name>
<feature type="domain" description="C2H2-type" evidence="2">
    <location>
        <begin position="368"/>
        <end position="391"/>
    </location>
</feature>
<reference evidence="4" key="1">
    <citation type="submission" date="2020-12" db="UniProtKB">
        <authorList>
            <consortium name="WormBaseParasite"/>
        </authorList>
    </citation>
    <scope>IDENTIFICATION</scope>
    <source>
        <strain evidence="4">MHco3</strain>
    </source>
</reference>
<dbReference type="InterPro" id="IPR013087">
    <property type="entry name" value="Znf_C2H2_type"/>
</dbReference>
<dbReference type="Proteomes" id="UP000025227">
    <property type="component" value="Unplaced"/>
</dbReference>
<accession>A0A7I4Y0R6</accession>
<evidence type="ECO:0000259" key="2">
    <source>
        <dbReference type="SMART" id="SM00355"/>
    </source>
</evidence>
<dbReference type="OMA" id="NQHADAG"/>
<dbReference type="WBParaSite" id="HCON_00034090-00001">
    <property type="protein sequence ID" value="HCON_00034090-00001"/>
    <property type="gene ID" value="HCON_00034090"/>
</dbReference>
<dbReference type="OrthoDB" id="5803872at2759"/>
<keyword evidence="3" id="KW-1185">Reference proteome</keyword>
<feature type="compositionally biased region" description="Polar residues" evidence="1">
    <location>
        <begin position="178"/>
        <end position="197"/>
    </location>
</feature>
<evidence type="ECO:0000313" key="4">
    <source>
        <dbReference type="WBParaSite" id="HCON_00034090-00001"/>
    </source>
</evidence>
<evidence type="ECO:0000256" key="1">
    <source>
        <dbReference type="SAM" id="MobiDB-lite"/>
    </source>
</evidence>
<dbReference type="AlphaFoldDB" id="A0A7I4Y0R6"/>
<feature type="domain" description="C2H2-type" evidence="2">
    <location>
        <begin position="262"/>
        <end position="285"/>
    </location>
</feature>
<proteinExistence type="predicted"/>
<feature type="domain" description="C2H2-type" evidence="2">
    <location>
        <begin position="291"/>
        <end position="314"/>
    </location>
</feature>
<sequence length="471" mass="52248">MNPPHPEADANCSAAIAMDLNYMQLLAAAAATPTAPPFTSIGQQPLAFNQPTLLQNPWLQQQYYQRLALQQYLGNVRTPVSISPLILPTLATTSLASSKPDDNIRPRINATPVPIATSYTPSGDYGLVAPAPKRARLVLPTISDEDQKRKSLLEEQPHIASLPTQAVQAEPPVASTHVLPSTFTSNPSYRTSPSTETGAEVGCSPSTSVDAPVISKEDEEPELFIDIESVDNRPEGRDRRRAYIDFYRKVKSARQRESGPLLNCALCDCQVLSNDNAIHAHVNHHAEAGGFWCKLCGLSECDKYRIYEHMRVNHPNNIELFEDRRDILKLCAVIQECFPRASPRFKKETVREFDLIIKTIEEKHLTEVKCGRCDALVKATKTALTRHAHQHPVYRCKVCKFTSENIKTQEEHQVGLHTSLDPKITVDYNVCSAADVLARTVQRCFAHVLQSSDMDGREKNSGCKSSNASSL</sequence>